<proteinExistence type="predicted"/>
<accession>A0A852R9V2</accession>
<comment type="caution">
    <text evidence="2">The sequence shown here is derived from an EMBL/GenBank/DDBJ whole genome shotgun (WGS) entry which is preliminary data.</text>
</comment>
<reference evidence="2 3" key="1">
    <citation type="submission" date="2020-07" db="EMBL/GenBank/DDBJ databases">
        <title>Sequencing the genomes of 1000 actinobacteria strains.</title>
        <authorList>
            <person name="Klenk H.-P."/>
        </authorList>
    </citation>
    <scope>NUCLEOTIDE SEQUENCE [LARGE SCALE GENOMIC DNA]</scope>
    <source>
        <strain evidence="2 3">DSM 17380</strain>
    </source>
</reference>
<protein>
    <recommendedName>
        <fullName evidence="4">Terminase small subunit</fullName>
    </recommendedName>
</protein>
<evidence type="ECO:0000256" key="1">
    <source>
        <dbReference type="SAM" id="MobiDB-lite"/>
    </source>
</evidence>
<sequence>MAAPKLRAVKPGEKPRAKPLTIVEAVEAGDRLAEMVATHKRIAKAVQDEDTPARDLASLTRRQLEISKEIESLRRQLEEEAVQDADTSDEEWSEEAI</sequence>
<gene>
    <name evidence="2" type="ORF">BJ960_000899</name>
</gene>
<dbReference type="AlphaFoldDB" id="A0A852R9V2"/>
<feature type="compositionally biased region" description="Acidic residues" evidence="1">
    <location>
        <begin position="79"/>
        <end position="97"/>
    </location>
</feature>
<dbReference type="EMBL" id="JACCBD010000001">
    <property type="protein sequence ID" value="NYD26096.1"/>
    <property type="molecule type" value="Genomic_DNA"/>
</dbReference>
<organism evidence="2 3">
    <name type="scientific">Leucobacter aridicollis</name>
    <dbReference type="NCBI Taxonomy" id="283878"/>
    <lineage>
        <taxon>Bacteria</taxon>
        <taxon>Bacillati</taxon>
        <taxon>Actinomycetota</taxon>
        <taxon>Actinomycetes</taxon>
        <taxon>Micrococcales</taxon>
        <taxon>Microbacteriaceae</taxon>
        <taxon>Leucobacter</taxon>
    </lineage>
</organism>
<evidence type="ECO:0000313" key="2">
    <source>
        <dbReference type="EMBL" id="NYD26096.1"/>
    </source>
</evidence>
<dbReference type="RefSeq" id="WP_202229184.1">
    <property type="nucleotide sequence ID" value="NZ_BAAALZ010000002.1"/>
</dbReference>
<feature type="region of interest" description="Disordered" evidence="1">
    <location>
        <begin position="77"/>
        <end position="97"/>
    </location>
</feature>
<evidence type="ECO:0008006" key="4">
    <source>
        <dbReference type="Google" id="ProtNLM"/>
    </source>
</evidence>
<evidence type="ECO:0000313" key="3">
    <source>
        <dbReference type="Proteomes" id="UP000586095"/>
    </source>
</evidence>
<name>A0A852R9V2_9MICO</name>
<keyword evidence="3" id="KW-1185">Reference proteome</keyword>
<dbReference type="Proteomes" id="UP000586095">
    <property type="component" value="Unassembled WGS sequence"/>
</dbReference>